<dbReference type="Pfam" id="PF12833">
    <property type="entry name" value="HTH_18"/>
    <property type="match status" value="1"/>
</dbReference>
<dbReference type="InterPro" id="IPR020449">
    <property type="entry name" value="Tscrpt_reg_AraC-type_HTH"/>
</dbReference>
<dbReference type="PRINTS" id="PR00032">
    <property type="entry name" value="HTHARAC"/>
</dbReference>
<reference evidence="5 6" key="1">
    <citation type="submission" date="2023-07" db="EMBL/GenBank/DDBJ databases">
        <title>Genomic Encyclopedia of Type Strains, Phase IV (KMG-IV): sequencing the most valuable type-strain genomes for metagenomic binning, comparative biology and taxonomic classification.</title>
        <authorList>
            <person name="Goeker M."/>
        </authorList>
    </citation>
    <scope>NUCLEOTIDE SEQUENCE [LARGE SCALE GENOMIC DNA]</scope>
    <source>
        <strain evidence="5 6">DSM 27848</strain>
    </source>
</reference>
<dbReference type="PROSITE" id="PS01124">
    <property type="entry name" value="HTH_ARAC_FAMILY_2"/>
    <property type="match status" value="1"/>
</dbReference>
<keyword evidence="6" id="KW-1185">Reference proteome</keyword>
<dbReference type="PANTHER" id="PTHR43280">
    <property type="entry name" value="ARAC-FAMILY TRANSCRIPTIONAL REGULATOR"/>
    <property type="match status" value="1"/>
</dbReference>
<evidence type="ECO:0000256" key="2">
    <source>
        <dbReference type="ARBA" id="ARBA00023125"/>
    </source>
</evidence>
<keyword evidence="3" id="KW-0804">Transcription</keyword>
<dbReference type="InterPro" id="IPR009057">
    <property type="entry name" value="Homeodomain-like_sf"/>
</dbReference>
<dbReference type="SMART" id="SM00342">
    <property type="entry name" value="HTH_ARAC"/>
    <property type="match status" value="1"/>
</dbReference>
<proteinExistence type="predicted"/>
<gene>
    <name evidence="5" type="ORF">J2S14_003974</name>
</gene>
<organism evidence="5 6">
    <name type="scientific">Lederbergia wuyishanensis</name>
    <dbReference type="NCBI Taxonomy" id="1347903"/>
    <lineage>
        <taxon>Bacteria</taxon>
        <taxon>Bacillati</taxon>
        <taxon>Bacillota</taxon>
        <taxon>Bacilli</taxon>
        <taxon>Bacillales</taxon>
        <taxon>Bacillaceae</taxon>
        <taxon>Lederbergia</taxon>
    </lineage>
</organism>
<comment type="caution">
    <text evidence="5">The sequence shown here is derived from an EMBL/GenBank/DDBJ whole genome shotgun (WGS) entry which is preliminary data.</text>
</comment>
<dbReference type="SUPFAM" id="SSF51215">
    <property type="entry name" value="Regulatory protein AraC"/>
    <property type="match status" value="1"/>
</dbReference>
<dbReference type="InterPro" id="IPR018060">
    <property type="entry name" value="HTH_AraC"/>
</dbReference>
<dbReference type="EMBL" id="JAUSUO010000013">
    <property type="protein sequence ID" value="MDQ0345127.1"/>
    <property type="molecule type" value="Genomic_DNA"/>
</dbReference>
<keyword evidence="1" id="KW-0805">Transcription regulation</keyword>
<dbReference type="SUPFAM" id="SSF46689">
    <property type="entry name" value="Homeodomain-like"/>
    <property type="match status" value="1"/>
</dbReference>
<evidence type="ECO:0000259" key="4">
    <source>
        <dbReference type="PROSITE" id="PS01124"/>
    </source>
</evidence>
<dbReference type="PANTHER" id="PTHR43280:SF30">
    <property type="entry name" value="MMSAB OPERON REGULATORY PROTEIN"/>
    <property type="match status" value="1"/>
</dbReference>
<evidence type="ECO:0000256" key="3">
    <source>
        <dbReference type="ARBA" id="ARBA00023163"/>
    </source>
</evidence>
<keyword evidence="2" id="KW-0238">DNA-binding</keyword>
<name>A0ABU0D9M8_9BACI</name>
<dbReference type="Gene3D" id="1.10.10.60">
    <property type="entry name" value="Homeodomain-like"/>
    <property type="match status" value="2"/>
</dbReference>
<protein>
    <submittedName>
        <fullName evidence="5">YesN/AraC family two-component response regulator</fullName>
    </submittedName>
</protein>
<evidence type="ECO:0000256" key="1">
    <source>
        <dbReference type="ARBA" id="ARBA00023015"/>
    </source>
</evidence>
<dbReference type="Proteomes" id="UP001232343">
    <property type="component" value="Unassembled WGS sequence"/>
</dbReference>
<sequence>MLQFSAPPLPIFLAAGEDTYTIGQTHPNRNNIGVFDLLVVTRGCLIMGENGEKYPVEEKQALILYPDRHHYSFTPCESETHFYWIHFVMSKEWIDITEDSSRRGYDFTKSEHRNAFSEQSFWIRLPKHGKIQNWSAVDVLCRQLLLIEENTTYSWEWKRQMQFQQLLQELANKNHWAKSSPALAVAEQAASFLRKNFAKKINYKELGESLSYHPNYIARCMINTLGYSPVDYINQVRCDHAKILLVSTNWSIEKIAENCGFQQTAYFSRFFKKKEGMSPNQFRKQYEGH</sequence>
<evidence type="ECO:0000313" key="5">
    <source>
        <dbReference type="EMBL" id="MDQ0345127.1"/>
    </source>
</evidence>
<dbReference type="RefSeq" id="WP_244681042.1">
    <property type="nucleotide sequence ID" value="NZ_JALIRM010000003.1"/>
</dbReference>
<evidence type="ECO:0000313" key="6">
    <source>
        <dbReference type="Proteomes" id="UP001232343"/>
    </source>
</evidence>
<feature type="domain" description="HTH araC/xylS-type" evidence="4">
    <location>
        <begin position="187"/>
        <end position="285"/>
    </location>
</feature>
<dbReference type="InterPro" id="IPR037923">
    <property type="entry name" value="HTH-like"/>
</dbReference>
<accession>A0ABU0D9M8</accession>